<proteinExistence type="predicted"/>
<dbReference type="KEGG" id="vhl:BME96_12580"/>
<dbReference type="AlphaFoldDB" id="A0AAC9J068"/>
<organism evidence="1 2">
    <name type="scientific">Virgibacillus halodenitrificans</name>
    <name type="common">Bacillus halodenitrificans</name>
    <dbReference type="NCBI Taxonomy" id="1482"/>
    <lineage>
        <taxon>Bacteria</taxon>
        <taxon>Bacillati</taxon>
        <taxon>Bacillota</taxon>
        <taxon>Bacilli</taxon>
        <taxon>Bacillales</taxon>
        <taxon>Bacillaceae</taxon>
        <taxon>Virgibacillus</taxon>
    </lineage>
</organism>
<accession>A0AAC9J068</accession>
<dbReference type="GeneID" id="71515239"/>
<sequence length="63" mass="7443">MIEKYIQISFMEAMSLINQGQIKVVFFKIGKSLVPARDYKADIDTLKQKKWFRCEEVSNEQIN</sequence>
<gene>
    <name evidence="1" type="ORF">BME96_12580</name>
</gene>
<evidence type="ECO:0000313" key="2">
    <source>
        <dbReference type="Proteomes" id="UP000182945"/>
    </source>
</evidence>
<protein>
    <submittedName>
        <fullName evidence="1">Uncharacterized protein</fullName>
    </submittedName>
</protein>
<dbReference type="EMBL" id="CP017962">
    <property type="protein sequence ID" value="APC48976.1"/>
    <property type="molecule type" value="Genomic_DNA"/>
</dbReference>
<reference evidence="1 2" key="1">
    <citation type="submission" date="2016-11" db="EMBL/GenBank/DDBJ databases">
        <title>Complete genome sequencing of Virgibacillus halodenitrificans PDB-F2.</title>
        <authorList>
            <person name="Sun Z."/>
            <person name="Zhou Y."/>
            <person name="Li H."/>
        </authorList>
    </citation>
    <scope>NUCLEOTIDE SEQUENCE [LARGE SCALE GENOMIC DNA]</scope>
    <source>
        <strain evidence="1 2">PDB-F2</strain>
    </source>
</reference>
<dbReference type="RefSeq" id="WP_071649236.1">
    <property type="nucleotide sequence ID" value="NZ_CP017962.1"/>
</dbReference>
<dbReference type="Proteomes" id="UP000182945">
    <property type="component" value="Chromosome"/>
</dbReference>
<name>A0AAC9J068_VIRHA</name>
<evidence type="ECO:0000313" key="1">
    <source>
        <dbReference type="EMBL" id="APC48976.1"/>
    </source>
</evidence>